<accession>A0A1Q5PUG8</accession>
<dbReference type="EMBL" id="MQVR01000163">
    <property type="protein sequence ID" value="OKL51233.1"/>
    <property type="molecule type" value="Genomic_DNA"/>
</dbReference>
<name>A0A1Q5PUG8_9ACTO</name>
<sequence>MTIAAQRQACVCKEEIGNYRHTAIYRAISPEDTPVTNAVSHVVWWPDTLIEQSCCMAPRRRQDAYLVRIGSPVTLLVTP</sequence>
<reference evidence="2" key="1">
    <citation type="submission" date="2016-12" db="EMBL/GenBank/DDBJ databases">
        <authorList>
            <person name="Meng X."/>
        </authorList>
    </citation>
    <scope>NUCLEOTIDE SEQUENCE [LARGE SCALE GENOMIC DNA]</scope>
    <source>
        <strain evidence="2">DSM 19116</strain>
    </source>
</reference>
<dbReference type="AlphaFoldDB" id="A0A1Q5PUG8"/>
<gene>
    <name evidence="1" type="ORF">BSZ39_12810</name>
</gene>
<dbReference type="RefSeq" id="WP_073717678.1">
    <property type="nucleotide sequence ID" value="NZ_MQVR01000163.1"/>
</dbReference>
<comment type="caution">
    <text evidence="1">The sequence shown here is derived from an EMBL/GenBank/DDBJ whole genome shotgun (WGS) entry which is preliminary data.</text>
</comment>
<protein>
    <submittedName>
        <fullName evidence="1">Uncharacterized protein</fullName>
    </submittedName>
</protein>
<keyword evidence="2" id="KW-1185">Reference proteome</keyword>
<dbReference type="OrthoDB" id="5189954at2"/>
<proteinExistence type="predicted"/>
<dbReference type="Proteomes" id="UP000185628">
    <property type="component" value="Unassembled WGS sequence"/>
</dbReference>
<evidence type="ECO:0000313" key="2">
    <source>
        <dbReference type="Proteomes" id="UP000185628"/>
    </source>
</evidence>
<organism evidence="1 2">
    <name type="scientific">Bowdeniella nasicola</name>
    <dbReference type="NCBI Taxonomy" id="208480"/>
    <lineage>
        <taxon>Bacteria</taxon>
        <taxon>Bacillati</taxon>
        <taxon>Actinomycetota</taxon>
        <taxon>Actinomycetes</taxon>
        <taxon>Actinomycetales</taxon>
        <taxon>Actinomycetaceae</taxon>
        <taxon>Bowdeniella</taxon>
    </lineage>
</organism>
<evidence type="ECO:0000313" key="1">
    <source>
        <dbReference type="EMBL" id="OKL51233.1"/>
    </source>
</evidence>